<dbReference type="GO" id="GO:0005737">
    <property type="term" value="C:cytoplasm"/>
    <property type="evidence" value="ECO:0007669"/>
    <property type="project" value="UniProtKB-SubCell"/>
</dbReference>
<comment type="caution">
    <text evidence="9">The sequence shown here is derived from an EMBL/GenBank/DDBJ whole genome shotgun (WGS) entry which is preliminary data.</text>
</comment>
<dbReference type="NCBIfam" id="NF009488">
    <property type="entry name" value="PRK12850.1"/>
    <property type="match status" value="1"/>
</dbReference>
<dbReference type="CDD" id="cd03344">
    <property type="entry name" value="GroEL"/>
    <property type="match status" value="1"/>
</dbReference>
<keyword evidence="3 6" id="KW-0067">ATP-binding</keyword>
<dbReference type="SUPFAM" id="SSF54849">
    <property type="entry name" value="GroEL-intermediate domain like"/>
    <property type="match status" value="1"/>
</dbReference>
<evidence type="ECO:0000256" key="6">
    <source>
        <dbReference type="HAMAP-Rule" id="MF_00600"/>
    </source>
</evidence>
<dbReference type="GO" id="GO:0140662">
    <property type="term" value="F:ATP-dependent protein folding chaperone"/>
    <property type="evidence" value="ECO:0007669"/>
    <property type="project" value="InterPro"/>
</dbReference>
<evidence type="ECO:0000256" key="7">
    <source>
        <dbReference type="RuleBase" id="RU000418"/>
    </source>
</evidence>
<dbReference type="PANTHER" id="PTHR45633">
    <property type="entry name" value="60 KDA HEAT SHOCK PROTEIN, MITOCHONDRIAL"/>
    <property type="match status" value="1"/>
</dbReference>
<feature type="binding site" evidence="6">
    <location>
        <begin position="86"/>
        <end position="90"/>
    </location>
    <ligand>
        <name>ATP</name>
        <dbReference type="ChEBI" id="CHEBI:30616"/>
    </ligand>
</feature>
<dbReference type="PRINTS" id="PR00298">
    <property type="entry name" value="CHAPERONIN60"/>
</dbReference>
<evidence type="ECO:0000256" key="5">
    <source>
        <dbReference type="ARBA" id="ARBA00023235"/>
    </source>
</evidence>
<gene>
    <name evidence="6" type="primary">groEL</name>
    <name evidence="6" type="synonym">groL</name>
    <name evidence="9" type="ORF">A3J48_00605</name>
</gene>
<evidence type="ECO:0000256" key="4">
    <source>
        <dbReference type="ARBA" id="ARBA00023186"/>
    </source>
</evidence>
<feature type="binding site" evidence="6">
    <location>
        <begin position="29"/>
        <end position="32"/>
    </location>
    <ligand>
        <name>ATP</name>
        <dbReference type="ChEBI" id="CHEBI:30616"/>
    </ligand>
</feature>
<reference evidence="9 10" key="1">
    <citation type="journal article" date="2016" name="Nat. Commun.">
        <title>Thousands of microbial genomes shed light on interconnected biogeochemical processes in an aquifer system.</title>
        <authorList>
            <person name="Anantharaman K."/>
            <person name="Brown C.T."/>
            <person name="Hug L.A."/>
            <person name="Sharon I."/>
            <person name="Castelle C.J."/>
            <person name="Probst A.J."/>
            <person name="Thomas B.C."/>
            <person name="Singh A."/>
            <person name="Wilkins M.J."/>
            <person name="Karaoz U."/>
            <person name="Brodie E.L."/>
            <person name="Williams K.H."/>
            <person name="Hubbard S.S."/>
            <person name="Banfield J.F."/>
        </authorList>
    </citation>
    <scope>NUCLEOTIDE SEQUENCE [LARGE SCALE GENOMIC DNA]</scope>
</reference>
<comment type="subcellular location">
    <subcellularLocation>
        <location evidence="6">Cytoplasm</location>
    </subcellularLocation>
</comment>
<dbReference type="EC" id="5.6.1.7" evidence="6"/>
<dbReference type="Pfam" id="PF00118">
    <property type="entry name" value="Cpn60_TCP1"/>
    <property type="match status" value="1"/>
</dbReference>
<dbReference type="InterPro" id="IPR027410">
    <property type="entry name" value="TCP-1-like_intermed_sf"/>
</dbReference>
<dbReference type="STRING" id="1817832.A3J48_00605"/>
<dbReference type="Gene3D" id="3.50.7.10">
    <property type="entry name" value="GroEL"/>
    <property type="match status" value="1"/>
</dbReference>
<comment type="function">
    <text evidence="6 8">Together with its co-chaperonin GroES, plays an essential role in assisting protein folding. The GroEL-GroES system forms a nano-cage that allows encapsulation of the non-native substrate proteins and provides a physical environment optimized to promote and accelerate protein folding.</text>
</comment>
<dbReference type="InterPro" id="IPR002423">
    <property type="entry name" value="Cpn60/GroEL/TCP-1"/>
</dbReference>
<keyword evidence="2 6" id="KW-0547">Nucleotide-binding</keyword>
<dbReference type="SUPFAM" id="SSF48592">
    <property type="entry name" value="GroEL equatorial domain-like"/>
    <property type="match status" value="1"/>
</dbReference>
<dbReference type="FunFam" id="3.50.7.10:FF:000001">
    <property type="entry name" value="60 kDa chaperonin"/>
    <property type="match status" value="1"/>
</dbReference>
<dbReference type="GO" id="GO:0051082">
    <property type="term" value="F:unfolded protein binding"/>
    <property type="evidence" value="ECO:0007669"/>
    <property type="project" value="UniProtKB-UniRule"/>
</dbReference>
<keyword evidence="6" id="KW-0963">Cytoplasm</keyword>
<dbReference type="Gene3D" id="1.10.560.10">
    <property type="entry name" value="GroEL-like equatorial domain"/>
    <property type="match status" value="1"/>
</dbReference>
<evidence type="ECO:0000256" key="8">
    <source>
        <dbReference type="RuleBase" id="RU000419"/>
    </source>
</evidence>
<keyword evidence="4 6" id="KW-0143">Chaperone</keyword>
<keyword evidence="5 6" id="KW-0413">Isomerase</keyword>
<dbReference type="InterPro" id="IPR027409">
    <property type="entry name" value="GroEL-like_apical_dom_sf"/>
</dbReference>
<feature type="binding site" evidence="6">
    <location>
        <position position="414"/>
    </location>
    <ligand>
        <name>ATP</name>
        <dbReference type="ChEBI" id="CHEBI:30616"/>
    </ligand>
</feature>
<dbReference type="AlphaFoldDB" id="A0A1F5P4Z0"/>
<dbReference type="Proteomes" id="UP000176786">
    <property type="component" value="Unassembled WGS sequence"/>
</dbReference>
<name>A0A1F5P4Z0_9BACT</name>
<proteinExistence type="inferred from homology"/>
<comment type="similarity">
    <text evidence="1 6 7">Belongs to the chaperonin (HSP60) family.</text>
</comment>
<sequence length="539" mass="57377">MAKLIKFDTDARAAIKRGVDTLANVVKVTLGPKGRNVLIEKSYGGPTSTNDGVTVAKEVELEDKFENLGASLVQEVANKTNDVAGDGTTTATVLAQALVHEGLKAVEAGNEPVFIRHGIEKAVNAIIDNLQKIKTDVKSREEIAQVATISSLDPEVGKLIAEAMDDVGKDGVITVEEGQGTGLEKEVVKGMRFDKGYVSPYMITDSARMEAVMEDPLILITDKKISSIQEILPVLQKIAESGKKELVIIADDVDGEALATFVVNKLRGTFTVLAVKAPGFGDRRKEMLQDIAVLTGAQVISEELGLKLDTANLDQLGRARRIVATKEHTTIVEGQGDRSKIEARINQIKSELAESTSDFDKEKLQERLAKLAGGVAVIKVGAATETEMKERKFKIEDALNATRAAVEEGIVPGGGVALLKAAGALDNLQVSEAEKAGVRIVRKAVEAPFRQIAMNGGINDVADIMQQVNSAADTKGFDFNSMKVVNMFEAGIIDPVKVTRTALQNAASIAATLLTTEAAIVDKPEPKGAGPGMPPGMDY</sequence>
<dbReference type="GO" id="GO:0042026">
    <property type="term" value="P:protein refolding"/>
    <property type="evidence" value="ECO:0007669"/>
    <property type="project" value="UniProtKB-UniRule"/>
</dbReference>
<dbReference type="InterPro" id="IPR001844">
    <property type="entry name" value="Cpn60/GroEL"/>
</dbReference>
<evidence type="ECO:0000256" key="3">
    <source>
        <dbReference type="ARBA" id="ARBA00022840"/>
    </source>
</evidence>
<feature type="binding site" evidence="6">
    <location>
        <position position="494"/>
    </location>
    <ligand>
        <name>ATP</name>
        <dbReference type="ChEBI" id="CHEBI:30616"/>
    </ligand>
</feature>
<dbReference type="EMBL" id="MFES01000029">
    <property type="protein sequence ID" value="OGE84981.1"/>
    <property type="molecule type" value="Genomic_DNA"/>
</dbReference>
<organism evidence="9 10">
    <name type="scientific">Candidatus Doudnabacteria bacterium RIFCSPHIGHO2_02_FULL_46_11</name>
    <dbReference type="NCBI Taxonomy" id="1817832"/>
    <lineage>
        <taxon>Bacteria</taxon>
        <taxon>Candidatus Doudnaibacteriota</taxon>
    </lineage>
</organism>
<dbReference type="PROSITE" id="PS00296">
    <property type="entry name" value="CHAPERONINS_CPN60"/>
    <property type="match status" value="1"/>
</dbReference>
<dbReference type="GO" id="GO:0005524">
    <property type="term" value="F:ATP binding"/>
    <property type="evidence" value="ECO:0007669"/>
    <property type="project" value="UniProtKB-UniRule"/>
</dbReference>
<dbReference type="NCBIfam" id="TIGR02348">
    <property type="entry name" value="GroEL"/>
    <property type="match status" value="1"/>
</dbReference>
<evidence type="ECO:0000313" key="10">
    <source>
        <dbReference type="Proteomes" id="UP000176786"/>
    </source>
</evidence>
<dbReference type="InterPro" id="IPR027413">
    <property type="entry name" value="GROEL-like_equatorial_sf"/>
</dbReference>
<evidence type="ECO:0000313" key="9">
    <source>
        <dbReference type="EMBL" id="OGE84981.1"/>
    </source>
</evidence>
<dbReference type="InterPro" id="IPR018370">
    <property type="entry name" value="Chaperonin_Cpn60_CS"/>
</dbReference>
<accession>A0A1F5P4Z0</accession>
<dbReference type="NCBIfam" id="NF000592">
    <property type="entry name" value="PRK00013.1"/>
    <property type="match status" value="1"/>
</dbReference>
<dbReference type="GO" id="GO:0016853">
    <property type="term" value="F:isomerase activity"/>
    <property type="evidence" value="ECO:0007669"/>
    <property type="project" value="UniProtKB-KW"/>
</dbReference>
<dbReference type="Gene3D" id="3.30.260.10">
    <property type="entry name" value="TCP-1-like chaperonin intermediate domain"/>
    <property type="match status" value="1"/>
</dbReference>
<comment type="caution">
    <text evidence="6">Lacks conserved residue(s) required for the propagation of feature annotation.</text>
</comment>
<dbReference type="SUPFAM" id="SSF52029">
    <property type="entry name" value="GroEL apical domain-like"/>
    <property type="match status" value="1"/>
</dbReference>
<dbReference type="HAMAP" id="MF_00600">
    <property type="entry name" value="CH60"/>
    <property type="match status" value="1"/>
</dbReference>
<evidence type="ECO:0000256" key="1">
    <source>
        <dbReference type="ARBA" id="ARBA00006607"/>
    </source>
</evidence>
<comment type="subunit">
    <text evidence="6 8">Forms a cylinder of 14 subunits composed of two heptameric rings stacked back-to-back. Interacts with the co-chaperonin GroES.</text>
</comment>
<protein>
    <recommendedName>
        <fullName evidence="6">Chaperonin GroEL</fullName>
        <ecNumber evidence="6">5.6.1.7</ecNumber>
    </recommendedName>
    <alternativeName>
        <fullName evidence="6">60 kDa chaperonin</fullName>
    </alternativeName>
    <alternativeName>
        <fullName evidence="6">Chaperonin-60</fullName>
        <shortName evidence="6">Cpn60</shortName>
    </alternativeName>
</protein>
<dbReference type="NCBIfam" id="NF009487">
    <property type="entry name" value="PRK12849.1"/>
    <property type="match status" value="1"/>
</dbReference>
<dbReference type="NCBIfam" id="NF009489">
    <property type="entry name" value="PRK12851.1"/>
    <property type="match status" value="1"/>
</dbReference>
<evidence type="ECO:0000256" key="2">
    <source>
        <dbReference type="ARBA" id="ARBA00022741"/>
    </source>
</evidence>